<feature type="domain" description="RagB/SusD" evidence="5">
    <location>
        <begin position="352"/>
        <end position="495"/>
    </location>
</feature>
<organism evidence="7">
    <name type="scientific">marine sediment metagenome</name>
    <dbReference type="NCBI Taxonomy" id="412755"/>
    <lineage>
        <taxon>unclassified sequences</taxon>
        <taxon>metagenomes</taxon>
        <taxon>ecological metagenomes</taxon>
    </lineage>
</organism>
<comment type="subcellular location">
    <subcellularLocation>
        <location evidence="1">Cell outer membrane</location>
    </subcellularLocation>
</comment>
<evidence type="ECO:0000313" key="7">
    <source>
        <dbReference type="EMBL" id="KKN14728.1"/>
    </source>
</evidence>
<accession>A0A0F9RBL3</accession>
<dbReference type="Pfam" id="PF14322">
    <property type="entry name" value="SusD-like_3"/>
    <property type="match status" value="1"/>
</dbReference>
<dbReference type="Gene3D" id="1.25.40.390">
    <property type="match status" value="1"/>
</dbReference>
<dbReference type="InterPro" id="IPR012944">
    <property type="entry name" value="SusD_RagB_dom"/>
</dbReference>
<dbReference type="SUPFAM" id="SSF48452">
    <property type="entry name" value="TPR-like"/>
    <property type="match status" value="1"/>
</dbReference>
<dbReference type="AlphaFoldDB" id="A0A0F9RBL3"/>
<comment type="caution">
    <text evidence="7">The sequence shown here is derived from an EMBL/GenBank/DDBJ whole genome shotgun (WGS) entry which is preliminary data.</text>
</comment>
<evidence type="ECO:0000259" key="6">
    <source>
        <dbReference type="Pfam" id="PF14322"/>
    </source>
</evidence>
<evidence type="ECO:0000256" key="4">
    <source>
        <dbReference type="ARBA" id="ARBA00023237"/>
    </source>
</evidence>
<reference evidence="7" key="1">
    <citation type="journal article" date="2015" name="Nature">
        <title>Complex archaea that bridge the gap between prokaryotes and eukaryotes.</title>
        <authorList>
            <person name="Spang A."/>
            <person name="Saw J.H."/>
            <person name="Jorgensen S.L."/>
            <person name="Zaremba-Niedzwiedzka K."/>
            <person name="Martijn J."/>
            <person name="Lind A.E."/>
            <person name="van Eijk R."/>
            <person name="Schleper C."/>
            <person name="Guy L."/>
            <person name="Ettema T.J."/>
        </authorList>
    </citation>
    <scope>NUCLEOTIDE SEQUENCE</scope>
</reference>
<keyword evidence="4" id="KW-0998">Cell outer membrane</keyword>
<keyword evidence="3" id="KW-0472">Membrane</keyword>
<dbReference type="Pfam" id="PF07980">
    <property type="entry name" value="SusD_RagB"/>
    <property type="match status" value="1"/>
</dbReference>
<evidence type="ECO:0000259" key="5">
    <source>
        <dbReference type="Pfam" id="PF07980"/>
    </source>
</evidence>
<dbReference type="CDD" id="cd08977">
    <property type="entry name" value="SusD"/>
    <property type="match status" value="1"/>
</dbReference>
<evidence type="ECO:0000256" key="1">
    <source>
        <dbReference type="ARBA" id="ARBA00004442"/>
    </source>
</evidence>
<dbReference type="InterPro" id="IPR011990">
    <property type="entry name" value="TPR-like_helical_dom_sf"/>
</dbReference>
<dbReference type="InterPro" id="IPR033985">
    <property type="entry name" value="SusD-like_N"/>
</dbReference>
<sequence>MKSRINYFAAIVIFAVFFSCTNELDNNPIGLLTEDQIDTEPTVTTIESSVFSAYQPLKNTLNGIIPDWRWDLGTVFRNDIVLQDIAAHDMNKKWNPDGDQAWIDRISDFSFTADNQAFNGIWVYDYEGISRANLAIQFLTNTEVVGSAGMEEVRRDQLLSEAYFLRANYYFDLLNNFGDVPLILASPDSFQEAFALSVRAPSEEVRAQINADLTAAKSISPNTKYADASEPWRASKGAIIALQAKVALFNENWGEALSFIDELDALGFYSLNAQYFDSFDVNKEFADNEVIFAYDHRSEENPRNGNGFGAVTSWGFFAPTTDFLEAFEANDPRLLYTIDVPAQRSSKILGSTTDYIGNDDSPGNRIYIRYADVLLWKAEALNETGNSSAAIALINEIRARARTSATADGATVPSGTLAERPSSADMAQIREWLRAERRVELGFEAHRFNDLKRWGIAQEELSALDVNFKDYNVLYPIPQSDIDKSGGTIVQNPGY</sequence>
<dbReference type="GO" id="GO:0009279">
    <property type="term" value="C:cell outer membrane"/>
    <property type="evidence" value="ECO:0007669"/>
    <property type="project" value="UniProtKB-SubCell"/>
</dbReference>
<keyword evidence="2" id="KW-0732">Signal</keyword>
<protein>
    <recommendedName>
        <fullName evidence="8">RagB/SusD domain-containing protein</fullName>
    </recommendedName>
</protein>
<dbReference type="EMBL" id="LAZR01003789">
    <property type="protein sequence ID" value="KKN14728.1"/>
    <property type="molecule type" value="Genomic_DNA"/>
</dbReference>
<name>A0A0F9RBL3_9ZZZZ</name>
<evidence type="ECO:0008006" key="8">
    <source>
        <dbReference type="Google" id="ProtNLM"/>
    </source>
</evidence>
<proteinExistence type="predicted"/>
<gene>
    <name evidence="7" type="ORF">LCGC14_0993270</name>
</gene>
<dbReference type="PROSITE" id="PS51257">
    <property type="entry name" value="PROKAR_LIPOPROTEIN"/>
    <property type="match status" value="1"/>
</dbReference>
<evidence type="ECO:0000256" key="2">
    <source>
        <dbReference type="ARBA" id="ARBA00022729"/>
    </source>
</evidence>
<feature type="domain" description="SusD-like N-terminal" evidence="6">
    <location>
        <begin position="99"/>
        <end position="248"/>
    </location>
</feature>
<evidence type="ECO:0000256" key="3">
    <source>
        <dbReference type="ARBA" id="ARBA00023136"/>
    </source>
</evidence>